<evidence type="ECO:0000313" key="2">
    <source>
        <dbReference type="Proteomes" id="UP000593561"/>
    </source>
</evidence>
<organism evidence="1 2">
    <name type="scientific">Gossypium davidsonii</name>
    <name type="common">Davidson's cotton</name>
    <name type="synonym">Gossypium klotzschianum subsp. davidsonii</name>
    <dbReference type="NCBI Taxonomy" id="34287"/>
    <lineage>
        <taxon>Eukaryota</taxon>
        <taxon>Viridiplantae</taxon>
        <taxon>Streptophyta</taxon>
        <taxon>Embryophyta</taxon>
        <taxon>Tracheophyta</taxon>
        <taxon>Spermatophyta</taxon>
        <taxon>Magnoliopsida</taxon>
        <taxon>eudicotyledons</taxon>
        <taxon>Gunneridae</taxon>
        <taxon>Pentapetalae</taxon>
        <taxon>rosids</taxon>
        <taxon>malvids</taxon>
        <taxon>Malvales</taxon>
        <taxon>Malvaceae</taxon>
        <taxon>Malvoideae</taxon>
        <taxon>Gossypium</taxon>
    </lineage>
</organism>
<dbReference type="Proteomes" id="UP000593561">
    <property type="component" value="Unassembled WGS sequence"/>
</dbReference>
<dbReference type="EMBL" id="JABFAC010000006">
    <property type="protein sequence ID" value="MBA0616048.1"/>
    <property type="molecule type" value="Genomic_DNA"/>
</dbReference>
<reference evidence="1 2" key="1">
    <citation type="journal article" date="2019" name="Genome Biol. Evol.">
        <title>Insights into the evolution of the New World diploid cottons (Gossypium, subgenus Houzingenia) based on genome sequencing.</title>
        <authorList>
            <person name="Grover C.E."/>
            <person name="Arick M.A. 2nd"/>
            <person name="Thrash A."/>
            <person name="Conover J.L."/>
            <person name="Sanders W.S."/>
            <person name="Peterson D.G."/>
            <person name="Frelichowski J.E."/>
            <person name="Scheffler J.A."/>
            <person name="Scheffler B.E."/>
            <person name="Wendel J.F."/>
        </authorList>
    </citation>
    <scope>NUCLEOTIDE SEQUENCE [LARGE SCALE GENOMIC DNA]</scope>
    <source>
        <strain evidence="1">27</strain>
        <tissue evidence="1">Leaf</tissue>
    </source>
</reference>
<gene>
    <name evidence="1" type="ORF">Godav_016134</name>
</gene>
<accession>A0A7J8RQA7</accession>
<keyword evidence="2" id="KW-1185">Reference proteome</keyword>
<comment type="caution">
    <text evidence="1">The sequence shown here is derived from an EMBL/GenBank/DDBJ whole genome shotgun (WGS) entry which is preliminary data.</text>
</comment>
<name>A0A7J8RQA7_GOSDV</name>
<protein>
    <submittedName>
        <fullName evidence="1">Uncharacterized protein</fullName>
    </submittedName>
</protein>
<sequence length="137" mass="15612">MVFFMGIWAMIKNGMDKLLALDWLSWWLFWRQEKRLDRLIAEADVNPKDAAKQSALLAELNKHSPESVIKRFEQRDHAVDSRGVAEYLRALVVTNAIAEYLPDEQAGKPSSLPTLVRMALLRGFVARIKAACIWESG</sequence>
<dbReference type="AlphaFoldDB" id="A0A7J8RQA7"/>
<evidence type="ECO:0000313" key="1">
    <source>
        <dbReference type="EMBL" id="MBA0616048.1"/>
    </source>
</evidence>
<proteinExistence type="predicted"/>